<dbReference type="AlphaFoldDB" id="A0A9N7Z841"/>
<dbReference type="PROSITE" id="PS00018">
    <property type="entry name" value="EF_HAND_1"/>
    <property type="match status" value="1"/>
</dbReference>
<comment type="subcellular location">
    <subcellularLocation>
        <location evidence="2">Cytoplasm</location>
    </subcellularLocation>
    <subcellularLocation>
        <location evidence="1">Endomembrane system</location>
    </subcellularLocation>
</comment>
<dbReference type="InterPro" id="IPR011992">
    <property type="entry name" value="EF-hand-dom_pair"/>
</dbReference>
<dbReference type="GO" id="GO:0110158">
    <property type="term" value="C:calpain complex"/>
    <property type="evidence" value="ECO:0007669"/>
    <property type="project" value="TreeGrafter"/>
</dbReference>
<gene>
    <name evidence="8" type="ORF">PLEPLA_LOCUS41054</name>
</gene>
<protein>
    <recommendedName>
        <fullName evidence="10">EF-hand domain-containing protein</fullName>
    </recommendedName>
</protein>
<reference evidence="8" key="1">
    <citation type="submission" date="2020-03" db="EMBL/GenBank/DDBJ databases">
        <authorList>
            <person name="Weist P."/>
        </authorList>
    </citation>
    <scope>NUCLEOTIDE SEQUENCE</scope>
</reference>
<dbReference type="GO" id="GO:0012505">
    <property type="term" value="C:endomembrane system"/>
    <property type="evidence" value="ECO:0007669"/>
    <property type="project" value="UniProtKB-SubCell"/>
</dbReference>
<dbReference type="SUPFAM" id="SSF47473">
    <property type="entry name" value="EF-hand"/>
    <property type="match status" value="1"/>
</dbReference>
<sequence length="138" mass="15523">MVLQLTGPPPNWSSALLVLHLTGAHLRGFLQERTSKAEDQLGGGPDIFLVFDKNKTKRLEYQEVAPALKAAGITVDDLVMQLVGLRYTEPDMTISYPGFLYLVMKLESMIQKFQAYDVAGMGTIAVSYRRWLHLTMYN</sequence>
<evidence type="ECO:0000313" key="8">
    <source>
        <dbReference type="EMBL" id="CAB1453302.1"/>
    </source>
</evidence>
<proteinExistence type="predicted"/>
<evidence type="ECO:0008006" key="10">
    <source>
        <dbReference type="Google" id="ProtNLM"/>
    </source>
</evidence>
<keyword evidence="6" id="KW-0106">Calcium</keyword>
<dbReference type="PANTHER" id="PTHR46735:SF3">
    <property type="entry name" value="CALPAIN SMALL SUBUNIT 1-RELATED"/>
    <property type="match status" value="1"/>
</dbReference>
<dbReference type="PANTHER" id="PTHR46735">
    <property type="entry name" value="CALPAIN, SMALL SUBUNIT 1 A-RELATED"/>
    <property type="match status" value="1"/>
</dbReference>
<evidence type="ECO:0000256" key="3">
    <source>
        <dbReference type="ARBA" id="ARBA00022490"/>
    </source>
</evidence>
<keyword evidence="9" id="KW-1185">Reference proteome</keyword>
<organism evidence="8 9">
    <name type="scientific">Pleuronectes platessa</name>
    <name type="common">European plaice</name>
    <dbReference type="NCBI Taxonomy" id="8262"/>
    <lineage>
        <taxon>Eukaryota</taxon>
        <taxon>Metazoa</taxon>
        <taxon>Chordata</taxon>
        <taxon>Craniata</taxon>
        <taxon>Vertebrata</taxon>
        <taxon>Euteleostomi</taxon>
        <taxon>Actinopterygii</taxon>
        <taxon>Neopterygii</taxon>
        <taxon>Teleostei</taxon>
        <taxon>Neoteleostei</taxon>
        <taxon>Acanthomorphata</taxon>
        <taxon>Carangaria</taxon>
        <taxon>Pleuronectiformes</taxon>
        <taxon>Pleuronectoidei</taxon>
        <taxon>Pleuronectidae</taxon>
        <taxon>Pleuronectes</taxon>
    </lineage>
</organism>
<accession>A0A9N7Z841</accession>
<dbReference type="Proteomes" id="UP001153269">
    <property type="component" value="Unassembled WGS sequence"/>
</dbReference>
<keyword evidence="3" id="KW-0963">Cytoplasm</keyword>
<evidence type="ECO:0000256" key="6">
    <source>
        <dbReference type="ARBA" id="ARBA00022837"/>
    </source>
</evidence>
<dbReference type="GO" id="GO:0046872">
    <property type="term" value="F:metal ion binding"/>
    <property type="evidence" value="ECO:0007669"/>
    <property type="project" value="UniProtKB-KW"/>
</dbReference>
<dbReference type="EMBL" id="CADEAL010004163">
    <property type="protein sequence ID" value="CAB1453302.1"/>
    <property type="molecule type" value="Genomic_DNA"/>
</dbReference>
<evidence type="ECO:0000313" key="9">
    <source>
        <dbReference type="Proteomes" id="UP001153269"/>
    </source>
</evidence>
<evidence type="ECO:0000256" key="1">
    <source>
        <dbReference type="ARBA" id="ARBA00004308"/>
    </source>
</evidence>
<dbReference type="InterPro" id="IPR018247">
    <property type="entry name" value="EF_Hand_1_Ca_BS"/>
</dbReference>
<comment type="caution">
    <text evidence="8">The sequence shown here is derived from an EMBL/GenBank/DDBJ whole genome shotgun (WGS) entry which is preliminary data.</text>
</comment>
<evidence type="ECO:0000256" key="7">
    <source>
        <dbReference type="ARBA" id="ARBA00023136"/>
    </source>
</evidence>
<name>A0A9N7Z841_PLEPL</name>
<keyword evidence="5" id="KW-0677">Repeat</keyword>
<keyword evidence="7" id="KW-0472">Membrane</keyword>
<dbReference type="Gene3D" id="1.10.238.10">
    <property type="entry name" value="EF-hand"/>
    <property type="match status" value="1"/>
</dbReference>
<keyword evidence="4" id="KW-0479">Metal-binding</keyword>
<evidence type="ECO:0000256" key="2">
    <source>
        <dbReference type="ARBA" id="ARBA00004496"/>
    </source>
</evidence>
<evidence type="ECO:0000256" key="5">
    <source>
        <dbReference type="ARBA" id="ARBA00022737"/>
    </source>
</evidence>
<evidence type="ECO:0000256" key="4">
    <source>
        <dbReference type="ARBA" id="ARBA00022723"/>
    </source>
</evidence>